<dbReference type="AlphaFoldDB" id="A0A2T9YR23"/>
<evidence type="ECO:0000259" key="6">
    <source>
        <dbReference type="PROSITE" id="PS51140"/>
    </source>
</evidence>
<dbReference type="SUPFAM" id="SSF46934">
    <property type="entry name" value="UBA-like"/>
    <property type="match status" value="1"/>
</dbReference>
<keyword evidence="8" id="KW-1185">Reference proteome</keyword>
<feature type="transmembrane region" description="Helical" evidence="5">
    <location>
        <begin position="48"/>
        <end position="64"/>
    </location>
</feature>
<feature type="domain" description="CUE" evidence="6">
    <location>
        <begin position="279"/>
        <end position="318"/>
    </location>
</feature>
<evidence type="ECO:0000256" key="2">
    <source>
        <dbReference type="ARBA" id="ARBA00022692"/>
    </source>
</evidence>
<feature type="transmembrane region" description="Helical" evidence="5">
    <location>
        <begin position="76"/>
        <end position="98"/>
    </location>
</feature>
<dbReference type="EMBL" id="MBFR01000074">
    <property type="protein sequence ID" value="PVU94795.1"/>
    <property type="molecule type" value="Genomic_DNA"/>
</dbReference>
<dbReference type="OrthoDB" id="272778at2759"/>
<dbReference type="Proteomes" id="UP000245383">
    <property type="component" value="Unassembled WGS sequence"/>
</dbReference>
<dbReference type="InterPro" id="IPR003892">
    <property type="entry name" value="CUE"/>
</dbReference>
<dbReference type="InterPro" id="IPR035952">
    <property type="entry name" value="Rhomboid-like_sf"/>
</dbReference>
<accession>A0A2T9YR23</accession>
<dbReference type="GO" id="GO:0043130">
    <property type="term" value="F:ubiquitin binding"/>
    <property type="evidence" value="ECO:0007669"/>
    <property type="project" value="InterPro"/>
</dbReference>
<evidence type="ECO:0000313" key="8">
    <source>
        <dbReference type="Proteomes" id="UP000245383"/>
    </source>
</evidence>
<evidence type="ECO:0000256" key="4">
    <source>
        <dbReference type="ARBA" id="ARBA00023136"/>
    </source>
</evidence>
<dbReference type="Pfam" id="PF11547">
    <property type="entry name" value="E3_UbLigase_EDD"/>
    <property type="match status" value="1"/>
</dbReference>
<reference evidence="7 8" key="1">
    <citation type="journal article" date="2018" name="MBio">
        <title>Comparative Genomics Reveals the Core Gene Toolbox for the Fungus-Insect Symbiosis.</title>
        <authorList>
            <person name="Wang Y."/>
            <person name="Stata M."/>
            <person name="Wang W."/>
            <person name="Stajich J.E."/>
            <person name="White M.M."/>
            <person name="Moncalvo J.M."/>
        </authorList>
    </citation>
    <scope>NUCLEOTIDE SEQUENCE [LARGE SCALE GENOMIC DNA]</scope>
    <source>
        <strain evidence="7 8">SWE-8-4</strain>
    </source>
</reference>
<gene>
    <name evidence="7" type="ORF">BB561_002259</name>
</gene>
<name>A0A2T9YR23_9FUNG</name>
<dbReference type="STRING" id="133385.A0A2T9YR23"/>
<feature type="transmembrane region" description="Helical" evidence="5">
    <location>
        <begin position="12"/>
        <end position="28"/>
    </location>
</feature>
<proteinExistence type="predicted"/>
<dbReference type="PROSITE" id="PS51140">
    <property type="entry name" value="CUE"/>
    <property type="match status" value="1"/>
</dbReference>
<dbReference type="InterPro" id="IPR009060">
    <property type="entry name" value="UBA-like_sf"/>
</dbReference>
<evidence type="ECO:0000256" key="1">
    <source>
        <dbReference type="ARBA" id="ARBA00004141"/>
    </source>
</evidence>
<evidence type="ECO:0000256" key="3">
    <source>
        <dbReference type="ARBA" id="ARBA00022989"/>
    </source>
</evidence>
<keyword evidence="3 5" id="KW-1133">Transmembrane helix</keyword>
<organism evidence="7 8">
    <name type="scientific">Smittium simulii</name>
    <dbReference type="NCBI Taxonomy" id="133385"/>
    <lineage>
        <taxon>Eukaryota</taxon>
        <taxon>Fungi</taxon>
        <taxon>Fungi incertae sedis</taxon>
        <taxon>Zoopagomycota</taxon>
        <taxon>Kickxellomycotina</taxon>
        <taxon>Harpellomycetes</taxon>
        <taxon>Harpellales</taxon>
        <taxon>Legeriomycetaceae</taxon>
        <taxon>Smittium</taxon>
    </lineage>
</organism>
<protein>
    <recommendedName>
        <fullName evidence="6">CUE domain-containing protein</fullName>
    </recommendedName>
</protein>
<dbReference type="GO" id="GO:0016020">
    <property type="term" value="C:membrane"/>
    <property type="evidence" value="ECO:0007669"/>
    <property type="project" value="UniProtKB-SubCell"/>
</dbReference>
<comment type="subcellular location">
    <subcellularLocation>
        <location evidence="1">Membrane</location>
        <topology evidence="1">Multi-pass membrane protein</topology>
    </subcellularLocation>
</comment>
<dbReference type="CDD" id="cd14279">
    <property type="entry name" value="CUE"/>
    <property type="match status" value="1"/>
</dbReference>
<dbReference type="Gene3D" id="1.10.8.10">
    <property type="entry name" value="DNA helicase RuvA subunit, C-terminal domain"/>
    <property type="match status" value="1"/>
</dbReference>
<keyword evidence="2 5" id="KW-0812">Transmembrane</keyword>
<dbReference type="InterPro" id="IPR024725">
    <property type="entry name" value="UBR5_UBA"/>
</dbReference>
<evidence type="ECO:0000313" key="7">
    <source>
        <dbReference type="EMBL" id="PVU94795.1"/>
    </source>
</evidence>
<dbReference type="SUPFAM" id="SSF144091">
    <property type="entry name" value="Rhomboid-like"/>
    <property type="match status" value="1"/>
</dbReference>
<feature type="transmembrane region" description="Helical" evidence="5">
    <location>
        <begin position="110"/>
        <end position="130"/>
    </location>
</feature>
<sequence>MQSGLSGAPLTKVLMFITATNSVIFNLLDFNPYLTLRIYPHISRDHQVNTSTEVLLALLLFYRLRVVERIFGSKKFASFIFITSFISKTIEVLTLTSLNSRIWSKSTPGPYNLISSIILQYFLIVPSSYTTKIFGMIATDKIFSYLIMLQMCFYQFPYALCPIISGLIAGLMYEYNISGIKYWRFPKFVYSVFKSFFGNIITDSPSIRRGASTMPEIASSNSDMLRFRSNNLAPATQQQTRENETNTDQDFITSNVLNSANLGASNSSSLFDSIPSAEILEDQIATLQAMFPETSRERIIIALQSSNYNINDAVPNLL</sequence>
<evidence type="ECO:0000256" key="5">
    <source>
        <dbReference type="SAM" id="Phobius"/>
    </source>
</evidence>
<keyword evidence="4 5" id="KW-0472">Membrane</keyword>
<comment type="caution">
    <text evidence="7">The sequence shown here is derived from an EMBL/GenBank/DDBJ whole genome shotgun (WGS) entry which is preliminary data.</text>
</comment>